<dbReference type="Proteomes" id="UP001194468">
    <property type="component" value="Unassembled WGS sequence"/>
</dbReference>
<proteinExistence type="predicted"/>
<name>A0AAD4BYS0_BOLED</name>
<organism evidence="1 2">
    <name type="scientific">Boletus edulis BED1</name>
    <dbReference type="NCBI Taxonomy" id="1328754"/>
    <lineage>
        <taxon>Eukaryota</taxon>
        <taxon>Fungi</taxon>
        <taxon>Dikarya</taxon>
        <taxon>Basidiomycota</taxon>
        <taxon>Agaricomycotina</taxon>
        <taxon>Agaricomycetes</taxon>
        <taxon>Agaricomycetidae</taxon>
        <taxon>Boletales</taxon>
        <taxon>Boletineae</taxon>
        <taxon>Boletaceae</taxon>
        <taxon>Boletoideae</taxon>
        <taxon>Boletus</taxon>
    </lineage>
</organism>
<dbReference type="InterPro" id="IPR002591">
    <property type="entry name" value="Phosphodiest/P_Trfase"/>
</dbReference>
<dbReference type="AlphaFoldDB" id="A0AAD4BYS0"/>
<evidence type="ECO:0000313" key="1">
    <source>
        <dbReference type="EMBL" id="KAF8443018.1"/>
    </source>
</evidence>
<evidence type="ECO:0000313" key="2">
    <source>
        <dbReference type="Proteomes" id="UP001194468"/>
    </source>
</evidence>
<dbReference type="GO" id="GO:0017111">
    <property type="term" value="F:ribonucleoside triphosphate phosphatase activity"/>
    <property type="evidence" value="ECO:0007669"/>
    <property type="project" value="TreeGrafter"/>
</dbReference>
<keyword evidence="2" id="KW-1185">Reference proteome</keyword>
<dbReference type="CDD" id="cd16018">
    <property type="entry name" value="Enpp"/>
    <property type="match status" value="1"/>
</dbReference>
<dbReference type="Pfam" id="PF01663">
    <property type="entry name" value="Phosphodiest"/>
    <property type="match status" value="1"/>
</dbReference>
<sequence>MLPNGDEERPLLEDEDVQVLTALAALVVLAVGGAAYFGSQQPTRSTERFSNGTHEFKRTVILISIDGLRQVISCSHSDSYPYLNSSASYLDRGLTPHLLDISKQGLRAKYMKPVFPTLTFPNHWALMTGLYVESHGIVANNFWDPVTNTEFWYNRFESMSLADWWLGEPMWETAGRAGVVTANQMWPGPPVTLSGASPTYFVPWRDKVPLQEKLDQILEWVDIGDVEKRPELILTYEPSLDQAGHATGPMSALVNEILAKIDVFARDLHHSLLSRNLSHIVDVVFVSDHGMGDTGEVEWIYLDGDDILGETWNNVTHYDGWPSFGLRFVEGTDERVVLEKLVHASNEPQFSGKFQVYITDSYAGGYLEEAMPMPPRYHFSENERIAPIWVVPTLGCALTSKKLGEKGMSIGNHGYDNEESAMQAIFVVHGPFSHGAKLYSTDTQTSAWHSVIDGTYIIPGFANVELYNLVMRLLGIEAWAAPNNGTTGFWDKYVDL</sequence>
<accession>A0AAD4BYS0</accession>
<dbReference type="Gene3D" id="3.40.720.10">
    <property type="entry name" value="Alkaline Phosphatase, subunit A"/>
    <property type="match status" value="1"/>
</dbReference>
<dbReference type="InterPro" id="IPR017850">
    <property type="entry name" value="Alkaline_phosphatase_core_sf"/>
</dbReference>
<dbReference type="PANTHER" id="PTHR10151:SF120">
    <property type="entry name" value="BIS(5'-ADENOSYL)-TRIPHOSPHATASE"/>
    <property type="match status" value="1"/>
</dbReference>
<dbReference type="GO" id="GO:0047429">
    <property type="term" value="F:nucleoside triphosphate diphosphatase activity"/>
    <property type="evidence" value="ECO:0007669"/>
    <property type="project" value="TreeGrafter"/>
</dbReference>
<comment type="caution">
    <text evidence="1">The sequence shown here is derived from an EMBL/GenBank/DDBJ whole genome shotgun (WGS) entry which is preliminary data.</text>
</comment>
<reference evidence="1" key="1">
    <citation type="submission" date="2019-10" db="EMBL/GenBank/DDBJ databases">
        <authorList>
            <consortium name="DOE Joint Genome Institute"/>
            <person name="Kuo A."/>
            <person name="Miyauchi S."/>
            <person name="Kiss E."/>
            <person name="Drula E."/>
            <person name="Kohler A."/>
            <person name="Sanchez-Garcia M."/>
            <person name="Andreopoulos B."/>
            <person name="Barry K.W."/>
            <person name="Bonito G."/>
            <person name="Buee M."/>
            <person name="Carver A."/>
            <person name="Chen C."/>
            <person name="Cichocki N."/>
            <person name="Clum A."/>
            <person name="Culley D."/>
            <person name="Crous P.W."/>
            <person name="Fauchery L."/>
            <person name="Girlanda M."/>
            <person name="Hayes R."/>
            <person name="Keri Z."/>
            <person name="LaButti K."/>
            <person name="Lipzen A."/>
            <person name="Lombard V."/>
            <person name="Magnuson J."/>
            <person name="Maillard F."/>
            <person name="Morin E."/>
            <person name="Murat C."/>
            <person name="Nolan M."/>
            <person name="Ohm R."/>
            <person name="Pangilinan J."/>
            <person name="Pereira M."/>
            <person name="Perotto S."/>
            <person name="Peter M."/>
            <person name="Riley R."/>
            <person name="Sitrit Y."/>
            <person name="Stielow B."/>
            <person name="Szollosi G."/>
            <person name="Zifcakova L."/>
            <person name="Stursova M."/>
            <person name="Spatafora J.W."/>
            <person name="Tedersoo L."/>
            <person name="Vaario L.-M."/>
            <person name="Yamada A."/>
            <person name="Yan M."/>
            <person name="Wang P."/>
            <person name="Xu J."/>
            <person name="Bruns T."/>
            <person name="Baldrian P."/>
            <person name="Vilgalys R."/>
            <person name="Henrissat B."/>
            <person name="Grigoriev I.V."/>
            <person name="Hibbett D."/>
            <person name="Nagy L.G."/>
            <person name="Martin F.M."/>
        </authorList>
    </citation>
    <scope>NUCLEOTIDE SEQUENCE</scope>
    <source>
        <strain evidence="1">BED1</strain>
    </source>
</reference>
<reference evidence="1" key="2">
    <citation type="journal article" date="2020" name="Nat. Commun.">
        <title>Large-scale genome sequencing of mycorrhizal fungi provides insights into the early evolution of symbiotic traits.</title>
        <authorList>
            <person name="Miyauchi S."/>
            <person name="Kiss E."/>
            <person name="Kuo A."/>
            <person name="Drula E."/>
            <person name="Kohler A."/>
            <person name="Sanchez-Garcia M."/>
            <person name="Morin E."/>
            <person name="Andreopoulos B."/>
            <person name="Barry K.W."/>
            <person name="Bonito G."/>
            <person name="Buee M."/>
            <person name="Carver A."/>
            <person name="Chen C."/>
            <person name="Cichocki N."/>
            <person name="Clum A."/>
            <person name="Culley D."/>
            <person name="Crous P.W."/>
            <person name="Fauchery L."/>
            <person name="Girlanda M."/>
            <person name="Hayes R.D."/>
            <person name="Keri Z."/>
            <person name="LaButti K."/>
            <person name="Lipzen A."/>
            <person name="Lombard V."/>
            <person name="Magnuson J."/>
            <person name="Maillard F."/>
            <person name="Murat C."/>
            <person name="Nolan M."/>
            <person name="Ohm R.A."/>
            <person name="Pangilinan J."/>
            <person name="Pereira M.F."/>
            <person name="Perotto S."/>
            <person name="Peter M."/>
            <person name="Pfister S."/>
            <person name="Riley R."/>
            <person name="Sitrit Y."/>
            <person name="Stielow J.B."/>
            <person name="Szollosi G."/>
            <person name="Zifcakova L."/>
            <person name="Stursova M."/>
            <person name="Spatafora J.W."/>
            <person name="Tedersoo L."/>
            <person name="Vaario L.M."/>
            <person name="Yamada A."/>
            <person name="Yan M."/>
            <person name="Wang P."/>
            <person name="Xu J."/>
            <person name="Bruns T."/>
            <person name="Baldrian P."/>
            <person name="Vilgalys R."/>
            <person name="Dunand C."/>
            <person name="Henrissat B."/>
            <person name="Grigoriev I.V."/>
            <person name="Hibbett D."/>
            <person name="Nagy L.G."/>
            <person name="Martin F.M."/>
        </authorList>
    </citation>
    <scope>NUCLEOTIDE SEQUENCE</scope>
    <source>
        <strain evidence="1">BED1</strain>
    </source>
</reference>
<dbReference type="PANTHER" id="PTHR10151">
    <property type="entry name" value="ECTONUCLEOTIDE PYROPHOSPHATASE/PHOSPHODIESTERASE"/>
    <property type="match status" value="1"/>
</dbReference>
<dbReference type="EMBL" id="WHUW01000008">
    <property type="protein sequence ID" value="KAF8443018.1"/>
    <property type="molecule type" value="Genomic_DNA"/>
</dbReference>
<gene>
    <name evidence="1" type="ORF">L210DRAFT_3643907</name>
</gene>
<dbReference type="SUPFAM" id="SSF53649">
    <property type="entry name" value="Alkaline phosphatase-like"/>
    <property type="match status" value="1"/>
</dbReference>
<protein>
    <submittedName>
        <fullName evidence="1">Alkaline-phosphatase-like protein</fullName>
    </submittedName>
</protein>
<dbReference type="GO" id="GO:0009141">
    <property type="term" value="P:nucleoside triphosphate metabolic process"/>
    <property type="evidence" value="ECO:0007669"/>
    <property type="project" value="TreeGrafter"/>
</dbReference>